<gene>
    <name evidence="1" type="ORF">POL68_24895</name>
</gene>
<comment type="caution">
    <text evidence="1">The sequence shown here is derived from an EMBL/GenBank/DDBJ whole genome shotgun (WGS) entry which is preliminary data.</text>
</comment>
<dbReference type="EMBL" id="JAQNDM010000002">
    <property type="protein sequence ID" value="MDC0711730.1"/>
    <property type="molecule type" value="Genomic_DNA"/>
</dbReference>
<dbReference type="RefSeq" id="WP_272141720.1">
    <property type="nucleotide sequence ID" value="NZ_JAQNDM010000002.1"/>
</dbReference>
<reference evidence="1 2" key="1">
    <citation type="submission" date="2022-11" db="EMBL/GenBank/DDBJ databases">
        <title>Minimal conservation of predation-associated metabolite biosynthetic gene clusters underscores biosynthetic potential of Myxococcota including descriptions for ten novel species: Archangium lansinium sp. nov., Myxococcus landrumus sp. nov., Nannocystis bai.</title>
        <authorList>
            <person name="Ahearne A."/>
            <person name="Stevens C."/>
            <person name="Dowd S."/>
        </authorList>
    </citation>
    <scope>NUCLEOTIDE SEQUENCE [LARGE SCALE GENOMIC DNA]</scope>
    <source>
        <strain evidence="1 2">NCWAL01</strain>
    </source>
</reference>
<dbReference type="Pfam" id="PF14103">
    <property type="entry name" value="DUF4276"/>
    <property type="match status" value="1"/>
</dbReference>
<dbReference type="InterPro" id="IPR025455">
    <property type="entry name" value="DUF4276"/>
</dbReference>
<dbReference type="Proteomes" id="UP001221838">
    <property type="component" value="Unassembled WGS sequence"/>
</dbReference>
<evidence type="ECO:0000313" key="1">
    <source>
        <dbReference type="EMBL" id="MDC0711730.1"/>
    </source>
</evidence>
<protein>
    <submittedName>
        <fullName evidence="1">DUF4276 family protein</fullName>
    </submittedName>
</protein>
<sequence length="207" mass="22609">MVDVLVIVEGGGSTRSEQAPLRKGFSELFAKLLGSKRKPQVMCAGGRSEAFQNFKTFVKANPNTLCFLLVDSEGPVAPESSPWEHVASRLGDGWQQPAGVTDEHLHFMMEAMEAWLVADPDALAGHYGSGFKKEKLPKRANLEEVSKAALAKALDAATKDVKTKGKYQKSHGFVLIGKLDPAKIRRACPKFAKRFFEALEERASYGG</sequence>
<evidence type="ECO:0000313" key="2">
    <source>
        <dbReference type="Proteomes" id="UP001221838"/>
    </source>
</evidence>
<proteinExistence type="predicted"/>
<organism evidence="1 2">
    <name type="scientific">Stigmatella ashevillensis</name>
    <dbReference type="NCBI Taxonomy" id="2995309"/>
    <lineage>
        <taxon>Bacteria</taxon>
        <taxon>Pseudomonadati</taxon>
        <taxon>Myxococcota</taxon>
        <taxon>Myxococcia</taxon>
        <taxon>Myxococcales</taxon>
        <taxon>Cystobacterineae</taxon>
        <taxon>Archangiaceae</taxon>
        <taxon>Stigmatella</taxon>
    </lineage>
</organism>
<name>A0ABT5DDG8_9BACT</name>
<keyword evidence="2" id="KW-1185">Reference proteome</keyword>
<accession>A0ABT5DDG8</accession>